<accession>A0A847U8X1</accession>
<feature type="region of interest" description="Disordered" evidence="1">
    <location>
        <begin position="75"/>
        <end position="107"/>
    </location>
</feature>
<reference evidence="2" key="1">
    <citation type="submission" date="2019-12" db="EMBL/GenBank/DDBJ databases">
        <title>Whole-genome sequence of Halomicrobium mukohataei pws1.</title>
        <authorList>
            <person name="Verma D.K."/>
            <person name="Gopal K."/>
            <person name="Prasad E.S."/>
        </authorList>
    </citation>
    <scope>NUCLEOTIDE SEQUENCE</scope>
    <source>
        <strain evidence="2">Pws1</strain>
    </source>
</reference>
<name>A0A847U8X1_9EURY</name>
<evidence type="ECO:0000313" key="2">
    <source>
        <dbReference type="EMBL" id="NLV08717.1"/>
    </source>
</evidence>
<dbReference type="Proteomes" id="UP000608662">
    <property type="component" value="Unassembled WGS sequence"/>
</dbReference>
<dbReference type="Gene3D" id="1.10.10.10">
    <property type="entry name" value="Winged helix-like DNA-binding domain superfamily/Winged helix DNA-binding domain"/>
    <property type="match status" value="1"/>
</dbReference>
<protein>
    <submittedName>
        <fullName evidence="2">MarR family transcriptional regulator</fullName>
    </submittedName>
</protein>
<proteinExistence type="predicted"/>
<feature type="compositionally biased region" description="Acidic residues" evidence="1">
    <location>
        <begin position="76"/>
        <end position="89"/>
    </location>
</feature>
<dbReference type="OrthoDB" id="285635at2157"/>
<dbReference type="InterPro" id="IPR036390">
    <property type="entry name" value="WH_DNA-bd_sf"/>
</dbReference>
<dbReference type="InterPro" id="IPR036388">
    <property type="entry name" value="WH-like_DNA-bd_sf"/>
</dbReference>
<dbReference type="RefSeq" id="WP_170092697.1">
    <property type="nucleotide sequence ID" value="NZ_WOYG01000001.1"/>
</dbReference>
<sequence>MRYSGDWMVLADDRILEYIREKDSGRPKEMEDSGYVRYTRSYISQRCKKLVNHGLLRDLGNGVYTITERGKRYLDGEIDTSEGTPDEVESVFNENDGPSAGENHEQV</sequence>
<evidence type="ECO:0000256" key="1">
    <source>
        <dbReference type="SAM" id="MobiDB-lite"/>
    </source>
</evidence>
<evidence type="ECO:0000313" key="3">
    <source>
        <dbReference type="Proteomes" id="UP000608662"/>
    </source>
</evidence>
<dbReference type="SUPFAM" id="SSF46785">
    <property type="entry name" value="Winged helix' DNA-binding domain"/>
    <property type="match status" value="1"/>
</dbReference>
<dbReference type="AlphaFoldDB" id="A0A847U8X1"/>
<organism evidence="2 3">
    <name type="scientific">Halomicrobium mukohataei</name>
    <dbReference type="NCBI Taxonomy" id="57705"/>
    <lineage>
        <taxon>Archaea</taxon>
        <taxon>Methanobacteriati</taxon>
        <taxon>Methanobacteriota</taxon>
        <taxon>Stenosarchaea group</taxon>
        <taxon>Halobacteria</taxon>
        <taxon>Halobacteriales</taxon>
        <taxon>Haloarculaceae</taxon>
        <taxon>Halomicrobium</taxon>
    </lineage>
</organism>
<gene>
    <name evidence="2" type="ORF">GOC74_02035</name>
</gene>
<dbReference type="EMBL" id="WOYG01000001">
    <property type="protein sequence ID" value="NLV08717.1"/>
    <property type="molecule type" value="Genomic_DNA"/>
</dbReference>
<comment type="caution">
    <text evidence="2">The sequence shown here is derived from an EMBL/GenBank/DDBJ whole genome shotgun (WGS) entry which is preliminary data.</text>
</comment>